<dbReference type="NCBIfam" id="TIGR01845">
    <property type="entry name" value="outer_NodT"/>
    <property type="match status" value="1"/>
</dbReference>
<gene>
    <name evidence="3" type="ORF">AAV94_11015</name>
</gene>
<accession>A0A0U1PYB4</accession>
<keyword evidence="2" id="KW-0472">Membrane</keyword>
<dbReference type="SUPFAM" id="SSF56954">
    <property type="entry name" value="Outer membrane efflux proteins (OEP)"/>
    <property type="match status" value="1"/>
</dbReference>
<comment type="subcellular location">
    <subcellularLocation>
        <location evidence="2">Cell membrane</location>
        <topology evidence="2">Lipid-anchor</topology>
    </subcellularLocation>
</comment>
<dbReference type="InterPro" id="IPR003423">
    <property type="entry name" value="OMP_efflux"/>
</dbReference>
<dbReference type="PATRIC" id="fig|1610491.3.peg.2342"/>
<protein>
    <submittedName>
        <fullName evidence="3">Membrane protein</fullName>
    </submittedName>
</protein>
<keyword evidence="2" id="KW-1134">Transmembrane beta strand</keyword>
<evidence type="ECO:0000256" key="1">
    <source>
        <dbReference type="ARBA" id="ARBA00007613"/>
    </source>
</evidence>
<reference evidence="3 4" key="1">
    <citation type="submission" date="2015-05" db="EMBL/GenBank/DDBJ databases">
        <title>Draft genome sequence of Lampropedia sp. CT6, isolated from the microbial mat of a hot water spring, located at Manikaran, India.</title>
        <authorList>
            <person name="Tripathi C."/>
            <person name="Rani P."/>
            <person name="Mahato N.K."/>
            <person name="Lal R."/>
        </authorList>
    </citation>
    <scope>NUCLEOTIDE SEQUENCE [LARGE SCALE GENOMIC DNA]</scope>
    <source>
        <strain evidence="3 4">CT6</strain>
    </source>
</reference>
<dbReference type="Gene3D" id="1.20.1600.10">
    <property type="entry name" value="Outer membrane efflux proteins (OEP)"/>
    <property type="match status" value="1"/>
</dbReference>
<keyword evidence="2" id="KW-0449">Lipoprotein</keyword>
<dbReference type="Proteomes" id="UP000050580">
    <property type="component" value="Unassembled WGS sequence"/>
</dbReference>
<evidence type="ECO:0000313" key="4">
    <source>
        <dbReference type="Proteomes" id="UP000050580"/>
    </source>
</evidence>
<keyword evidence="2" id="KW-0564">Palmitate</keyword>
<sequence>MAVGLLSACAPLPRPLPQDAEVSLPARWTRTAQEASRSQPPSAAIETGWWRQLGDTELDALVAQALAHNSDLGAAMARVEQARANFASAEAAAWPSLNASAGVQAGRNAGAAGMALTRSTQAGLQASWEPDLWQRITQQSQAAAQRLQASQADRDAVALAVTASTVRGYIDLRALQAQREIAVRTVQSRRQSLALAQEQRRVGYISQWQLTQAEAELEGVQQQVAQLDGAIQQQLSALGVLLGQPGLQLPPAGGGEGLQALQLLPVPDSLPSQLLERRADIASARHLLLAADHSLEAQRAAFLPQVQLSASAGSLLVNSLDYNPATLWSLGGSLLAPLFDAGRRQAQFDAATAQRDQAAWAYRHAVLSAFADVETALTGSVQLARQMDHALRRRDVLQRSLAHAHERYLAGYASYLEELDAQRNLFQAELAVVQLYQAQLSNRVALYQALGGGWSAQP</sequence>
<dbReference type="GO" id="GO:0005886">
    <property type="term" value="C:plasma membrane"/>
    <property type="evidence" value="ECO:0007669"/>
    <property type="project" value="UniProtKB-SubCell"/>
</dbReference>
<dbReference type="PANTHER" id="PTHR30203:SF33">
    <property type="entry name" value="BLR4455 PROTEIN"/>
    <property type="match status" value="1"/>
</dbReference>
<dbReference type="Gene3D" id="2.20.200.10">
    <property type="entry name" value="Outer membrane efflux proteins (OEP)"/>
    <property type="match status" value="1"/>
</dbReference>
<dbReference type="EMBL" id="LBNQ01000033">
    <property type="protein sequence ID" value="KKW67457.1"/>
    <property type="molecule type" value="Genomic_DNA"/>
</dbReference>
<organism evidence="3 4">
    <name type="scientific">Lampropedia cohaerens</name>
    <dbReference type="NCBI Taxonomy" id="1610491"/>
    <lineage>
        <taxon>Bacteria</taxon>
        <taxon>Pseudomonadati</taxon>
        <taxon>Pseudomonadota</taxon>
        <taxon>Betaproteobacteria</taxon>
        <taxon>Burkholderiales</taxon>
        <taxon>Comamonadaceae</taxon>
        <taxon>Lampropedia</taxon>
    </lineage>
</organism>
<evidence type="ECO:0000313" key="3">
    <source>
        <dbReference type="EMBL" id="KKW67457.1"/>
    </source>
</evidence>
<dbReference type="GO" id="GO:0015562">
    <property type="term" value="F:efflux transmembrane transporter activity"/>
    <property type="evidence" value="ECO:0007669"/>
    <property type="project" value="InterPro"/>
</dbReference>
<keyword evidence="4" id="KW-1185">Reference proteome</keyword>
<evidence type="ECO:0000256" key="2">
    <source>
        <dbReference type="RuleBase" id="RU362097"/>
    </source>
</evidence>
<keyword evidence="2" id="KW-0812">Transmembrane</keyword>
<dbReference type="AlphaFoldDB" id="A0A0U1PYB4"/>
<dbReference type="PANTHER" id="PTHR30203">
    <property type="entry name" value="OUTER MEMBRANE CATION EFFLUX PROTEIN"/>
    <property type="match status" value="1"/>
</dbReference>
<comment type="similarity">
    <text evidence="1 2">Belongs to the outer membrane factor (OMF) (TC 1.B.17) family.</text>
</comment>
<dbReference type="STRING" id="1610491.AAV94_11015"/>
<dbReference type="Pfam" id="PF02321">
    <property type="entry name" value="OEP"/>
    <property type="match status" value="2"/>
</dbReference>
<dbReference type="InterPro" id="IPR010131">
    <property type="entry name" value="MdtP/NodT-like"/>
</dbReference>
<name>A0A0U1PYB4_9BURK</name>
<proteinExistence type="inferred from homology"/>
<comment type="caution">
    <text evidence="3">The sequence shown here is derived from an EMBL/GenBank/DDBJ whole genome shotgun (WGS) entry which is preliminary data.</text>
</comment>